<evidence type="ECO:0000256" key="5">
    <source>
        <dbReference type="ARBA" id="ARBA00022989"/>
    </source>
</evidence>
<dbReference type="Gene3D" id="3.30.70.2750">
    <property type="match status" value="1"/>
</dbReference>
<proteinExistence type="inferred from homology"/>
<dbReference type="InterPro" id="IPR002490">
    <property type="entry name" value="V-ATPase_116kDa_su"/>
</dbReference>
<dbReference type="GO" id="GO:0046961">
    <property type="term" value="F:proton-transporting ATPase activity, rotational mechanism"/>
    <property type="evidence" value="ECO:0007669"/>
    <property type="project" value="InterPro"/>
</dbReference>
<protein>
    <submittedName>
        <fullName evidence="10">V/A-type H+-transporting ATPase subunit I</fullName>
    </submittedName>
</protein>
<feature type="transmembrane region" description="Helical" evidence="9">
    <location>
        <begin position="556"/>
        <end position="579"/>
    </location>
</feature>
<feature type="transmembrane region" description="Helical" evidence="9">
    <location>
        <begin position="351"/>
        <end position="382"/>
    </location>
</feature>
<keyword evidence="4 9" id="KW-0812">Transmembrane</keyword>
<comment type="similarity">
    <text evidence="2">Belongs to the V-ATPase 116 kDa subunit family.</text>
</comment>
<evidence type="ECO:0000256" key="8">
    <source>
        <dbReference type="SAM" id="Coils"/>
    </source>
</evidence>
<reference evidence="10 11" key="1">
    <citation type="submission" date="2016-10" db="EMBL/GenBank/DDBJ databases">
        <authorList>
            <person name="de Groot N.N."/>
        </authorList>
    </citation>
    <scope>NUCLEOTIDE SEQUENCE [LARGE SCALE GENOMIC DNA]</scope>
    <source>
        <strain evidence="10 11">DSM 1801</strain>
    </source>
</reference>
<dbReference type="GO" id="GO:0051117">
    <property type="term" value="F:ATPase binding"/>
    <property type="evidence" value="ECO:0007669"/>
    <property type="project" value="TreeGrafter"/>
</dbReference>
<gene>
    <name evidence="10" type="ORF">SAMN04487772_11322</name>
</gene>
<dbReference type="Proteomes" id="UP000199800">
    <property type="component" value="Unassembled WGS sequence"/>
</dbReference>
<keyword evidence="8" id="KW-0175">Coiled coil</keyword>
<evidence type="ECO:0000256" key="1">
    <source>
        <dbReference type="ARBA" id="ARBA00004141"/>
    </source>
</evidence>
<feature type="transmembrane region" description="Helical" evidence="9">
    <location>
        <begin position="586"/>
        <end position="609"/>
    </location>
</feature>
<dbReference type="STRING" id="29364.SAMN04487772_11322"/>
<evidence type="ECO:0000313" key="10">
    <source>
        <dbReference type="EMBL" id="SET27842.1"/>
    </source>
</evidence>
<dbReference type="Pfam" id="PF01496">
    <property type="entry name" value="V_ATPase_I"/>
    <property type="match status" value="1"/>
</dbReference>
<accession>A0A1I0D8I2</accession>
<feature type="coiled-coil region" evidence="8">
    <location>
        <begin position="88"/>
        <end position="115"/>
    </location>
</feature>
<keyword evidence="5 9" id="KW-1133">Transmembrane helix</keyword>
<evidence type="ECO:0000313" key="11">
    <source>
        <dbReference type="Proteomes" id="UP000199800"/>
    </source>
</evidence>
<dbReference type="OrthoDB" id="9803814at2"/>
<evidence type="ECO:0000256" key="7">
    <source>
        <dbReference type="ARBA" id="ARBA00023136"/>
    </source>
</evidence>
<feature type="transmembrane region" description="Helical" evidence="9">
    <location>
        <begin position="492"/>
        <end position="511"/>
    </location>
</feature>
<dbReference type="RefSeq" id="WP_092478007.1">
    <property type="nucleotide sequence ID" value="NZ_FOHN01000013.1"/>
</dbReference>
<name>A0A1I0D8I2_9FIRM</name>
<dbReference type="Gene3D" id="1.20.1460.20">
    <property type="match status" value="1"/>
</dbReference>
<dbReference type="PANTHER" id="PTHR11629">
    <property type="entry name" value="VACUOLAR PROTON ATPASES"/>
    <property type="match status" value="1"/>
</dbReference>
<evidence type="ECO:0000256" key="9">
    <source>
        <dbReference type="SAM" id="Phobius"/>
    </source>
</evidence>
<keyword evidence="3" id="KW-0813">Transport</keyword>
<dbReference type="GO" id="GO:0033179">
    <property type="term" value="C:proton-transporting V-type ATPase, V0 domain"/>
    <property type="evidence" value="ECO:0007669"/>
    <property type="project" value="InterPro"/>
</dbReference>
<dbReference type="GO" id="GO:0007035">
    <property type="term" value="P:vacuolar acidification"/>
    <property type="evidence" value="ECO:0007669"/>
    <property type="project" value="TreeGrafter"/>
</dbReference>
<feature type="transmembrane region" description="Helical" evidence="9">
    <location>
        <begin position="389"/>
        <end position="408"/>
    </location>
</feature>
<keyword evidence="6" id="KW-0406">Ion transport</keyword>
<keyword evidence="11" id="KW-1185">Reference proteome</keyword>
<evidence type="ECO:0000256" key="4">
    <source>
        <dbReference type="ARBA" id="ARBA00022692"/>
    </source>
</evidence>
<dbReference type="Gene3D" id="3.30.70.2170">
    <property type="match status" value="1"/>
</dbReference>
<dbReference type="PANTHER" id="PTHR11629:SF63">
    <property type="entry name" value="V-TYPE PROTON ATPASE SUBUNIT A"/>
    <property type="match status" value="1"/>
</dbReference>
<organism evidence="10 11">
    <name type="scientific">[Clostridium] polysaccharolyticum</name>
    <dbReference type="NCBI Taxonomy" id="29364"/>
    <lineage>
        <taxon>Bacteria</taxon>
        <taxon>Bacillati</taxon>
        <taxon>Bacillota</taxon>
        <taxon>Clostridia</taxon>
        <taxon>Lachnospirales</taxon>
        <taxon>Lachnospiraceae</taxon>
    </lineage>
</organism>
<evidence type="ECO:0000256" key="3">
    <source>
        <dbReference type="ARBA" id="ARBA00022448"/>
    </source>
</evidence>
<dbReference type="GO" id="GO:0016471">
    <property type="term" value="C:vacuolar proton-transporting V-type ATPase complex"/>
    <property type="evidence" value="ECO:0007669"/>
    <property type="project" value="TreeGrafter"/>
</dbReference>
<keyword evidence="7 9" id="KW-0472">Membrane</keyword>
<evidence type="ECO:0000256" key="2">
    <source>
        <dbReference type="ARBA" id="ARBA00009904"/>
    </source>
</evidence>
<sequence>MIEKMQFLTITGPKNDIDRVMNRYLSKYEIHLENALSELSSVHDLKPFAEINPYKEVLMKAESLIEKLGNSSRIATHDMSMPEAQSIITQAYDSVEDLTADKKELTRQKEALTKELATIEPFRMLDYELKKILNFKFLKFRFGKISHEYYKKFSDYVYETLNAVFIECDRNEHYVFGVYFVPASSSAQVDAVFTSLHFDRIYMPDEYEGTPEEIYQTLLNRQKELRVARKELTAQIQNRLQDIAPELTLAYEKVKDFCNNFEIRKLAACTKATTQGIVFYILCGWMTKKDAKKFSKEIESDPDVYCLCDEEYESSTSKPPTKLCNPKIFKPFELFIQMYGLPAYNEMDPTIFVALTYTLIFGIMFGDVGQGALLMIGGFLLFEFKKMNLAAIISIAGFWSTIFGFLYGSIFGFEDFMEAVWRRPMEDIMTTLIMAIGFGIFLILIAMILNIINGIRAKNIEKIFFDASGVAGFVCYGSVVGCIGLYFLGYAIPGTIVLAVLVGVPLLCIFLKEPLSNWLSKKKNIFPEGSKVMFFVENLVELFDVVLSYATNTISFVRVGAFALSHAGMMGVVLSLAHVESGKPNILVIILGNLVVMVLEGLVVGIQVLRLEYYEMFSRFYRGTGKAFKPFKSKKTN</sequence>
<evidence type="ECO:0000256" key="6">
    <source>
        <dbReference type="ARBA" id="ARBA00023065"/>
    </source>
</evidence>
<dbReference type="AlphaFoldDB" id="A0A1I0D8I2"/>
<comment type="subcellular location">
    <subcellularLocation>
        <location evidence="1">Membrane</location>
        <topology evidence="1">Multi-pass membrane protein</topology>
    </subcellularLocation>
</comment>
<feature type="transmembrane region" description="Helical" evidence="9">
    <location>
        <begin position="464"/>
        <end position="486"/>
    </location>
</feature>
<feature type="transmembrane region" description="Helical" evidence="9">
    <location>
        <begin position="428"/>
        <end position="452"/>
    </location>
</feature>
<dbReference type="EMBL" id="FOHN01000013">
    <property type="protein sequence ID" value="SET27842.1"/>
    <property type="molecule type" value="Genomic_DNA"/>
</dbReference>